<dbReference type="Proteomes" id="UP001065705">
    <property type="component" value="Chromosome"/>
</dbReference>
<dbReference type="InterPro" id="IPR020019">
    <property type="entry name" value="AcTrfase_PglD-like"/>
</dbReference>
<evidence type="ECO:0000313" key="4">
    <source>
        <dbReference type="EMBL" id="UXU57629.1"/>
    </source>
</evidence>
<dbReference type="RefSeq" id="WP_262618855.1">
    <property type="nucleotide sequence ID" value="NZ_CP094809.1"/>
</dbReference>
<dbReference type="InterPro" id="IPR011004">
    <property type="entry name" value="Trimer_LpxA-like_sf"/>
</dbReference>
<dbReference type="CDD" id="cd03360">
    <property type="entry name" value="LbH_AT_putative"/>
    <property type="match status" value="1"/>
</dbReference>
<dbReference type="PANTHER" id="PTHR43300">
    <property type="entry name" value="ACETYLTRANSFERASE"/>
    <property type="match status" value="1"/>
</dbReference>
<evidence type="ECO:0000259" key="3">
    <source>
        <dbReference type="Pfam" id="PF17836"/>
    </source>
</evidence>
<dbReference type="SUPFAM" id="SSF51161">
    <property type="entry name" value="Trimeric LpxA-like enzymes"/>
    <property type="match status" value="1"/>
</dbReference>
<dbReference type="InterPro" id="IPR041561">
    <property type="entry name" value="PglD_N"/>
</dbReference>
<organism evidence="4 5">
    <name type="scientific">Staphylococcus agnetis</name>
    <dbReference type="NCBI Taxonomy" id="985762"/>
    <lineage>
        <taxon>Bacteria</taxon>
        <taxon>Bacillati</taxon>
        <taxon>Bacillota</taxon>
        <taxon>Bacilli</taxon>
        <taxon>Bacillales</taxon>
        <taxon>Staphylococcaceae</taxon>
        <taxon>Staphylococcus</taxon>
    </lineage>
</organism>
<dbReference type="EMBL" id="CP094809">
    <property type="protein sequence ID" value="UXU57629.1"/>
    <property type="molecule type" value="Genomic_DNA"/>
</dbReference>
<feature type="active site" description="Proton acceptor" evidence="1">
    <location>
        <position position="134"/>
    </location>
</feature>
<feature type="binding site" evidence="2">
    <location>
        <position position="67"/>
    </location>
    <ligand>
        <name>substrate</name>
    </ligand>
</feature>
<feature type="binding site" evidence="2">
    <location>
        <position position="143"/>
    </location>
    <ligand>
        <name>acetyl-CoA</name>
        <dbReference type="ChEBI" id="CHEBI:57288"/>
    </ligand>
</feature>
<reference evidence="4" key="1">
    <citation type="submission" date="2022-03" db="EMBL/GenBank/DDBJ databases">
        <title>Comparative Genomics of East African Camel-Associated Staphylococcaceae spp.: Diversity and Inheritance of Traits Involved in Host-Pathogen Interactions.</title>
        <authorList>
            <person name="Akarsu H."/>
            <person name="Liljander A."/>
            <person name="Younan M."/>
            <person name="Brodard I."/>
            <person name="Glucks I."/>
            <person name="Labroussaa F."/>
            <person name="Overesch G."/>
            <person name="Kuhnert P."/>
            <person name="Perreten V."/>
            <person name="Drexler J.F."/>
            <person name="Corman V.M."/>
            <person name="Falquet L."/>
            <person name="Jores J."/>
        </authorList>
    </citation>
    <scope>NUCLEOTIDE SEQUENCE</scope>
    <source>
        <strain evidence="4">IVB6197</strain>
    </source>
</reference>
<dbReference type="Pfam" id="PF17836">
    <property type="entry name" value="PglD_N"/>
    <property type="match status" value="1"/>
</dbReference>
<dbReference type="AlphaFoldDB" id="A0ABD7TV83"/>
<dbReference type="Gene3D" id="3.40.50.20">
    <property type="match status" value="1"/>
</dbReference>
<accession>A0ABD7TV83</accession>
<dbReference type="Gene3D" id="2.160.10.10">
    <property type="entry name" value="Hexapeptide repeat proteins"/>
    <property type="match status" value="1"/>
</dbReference>
<evidence type="ECO:0000256" key="1">
    <source>
        <dbReference type="PIRSR" id="PIRSR620019-1"/>
    </source>
</evidence>
<dbReference type="NCBIfam" id="TIGR03570">
    <property type="entry name" value="NeuD_NnaD"/>
    <property type="match status" value="1"/>
</dbReference>
<evidence type="ECO:0000256" key="2">
    <source>
        <dbReference type="PIRSR" id="PIRSR620019-2"/>
    </source>
</evidence>
<sequence>MKKLVLIGNGGHAKVIRDIVSLSEEYQLVGYLDGKINEYFVKDNIFFDSLNNIHKYRNNYYFCIAIGNNYVREKIYLSSDIPINQYATLIHPSAVISSSVKIGYGTVVMANVVINADATIGDHAIINTGAIVEHDNILSNYVHISPNATLTGGVIVGKSVHIGASAVVNPLKEVGDNSIVGSGATVVTNVEACTTVIGTPAKPKE</sequence>
<dbReference type="InterPro" id="IPR050179">
    <property type="entry name" value="Trans_hexapeptide_repeat"/>
</dbReference>
<evidence type="ECO:0000313" key="5">
    <source>
        <dbReference type="Proteomes" id="UP001065705"/>
    </source>
</evidence>
<protein>
    <submittedName>
        <fullName evidence="4">Acetyltransferase</fullName>
    </submittedName>
</protein>
<dbReference type="PANTHER" id="PTHR43300:SF7">
    <property type="entry name" value="UDP-N-ACETYLBACILLOSAMINE N-ACETYLTRANSFERASE"/>
    <property type="match status" value="1"/>
</dbReference>
<feature type="site" description="Increases basicity of active site His" evidence="1">
    <location>
        <position position="135"/>
    </location>
</feature>
<feature type="domain" description="PglD N-terminal" evidence="3">
    <location>
        <begin position="3"/>
        <end position="76"/>
    </location>
</feature>
<proteinExistence type="predicted"/>
<gene>
    <name evidence="4" type="ORF">MUA95_02125</name>
</gene>
<name>A0ABD7TV83_9STAP</name>